<organism evidence="1 2">
    <name type="scientific">Dyella nitratireducens</name>
    <dbReference type="NCBI Taxonomy" id="1849580"/>
    <lineage>
        <taxon>Bacteria</taxon>
        <taxon>Pseudomonadati</taxon>
        <taxon>Pseudomonadota</taxon>
        <taxon>Gammaproteobacteria</taxon>
        <taxon>Lysobacterales</taxon>
        <taxon>Rhodanobacteraceae</taxon>
        <taxon>Dyella</taxon>
    </lineage>
</organism>
<proteinExistence type="predicted"/>
<accession>A0ABQ1GI96</accession>
<evidence type="ECO:0000313" key="1">
    <source>
        <dbReference type="EMBL" id="GGA43780.1"/>
    </source>
</evidence>
<gene>
    <name evidence="1" type="ORF">GCM10010981_36130</name>
</gene>
<name>A0ABQ1GI96_9GAMM</name>
<sequence>MPEAKLSKGQLIQSDPNRMANLEMRNNLEALYLLMDKLYKRNPSEWKKGSASSRDAAETQIRHAIDQHTPLPGLDARDTKAMELALDPHFKGDRVATFIYGIGDMLVTAHGGKHVFYLIDGLDAQRVYNAARNVEIAM</sequence>
<reference evidence="2" key="1">
    <citation type="journal article" date="2019" name="Int. J. Syst. Evol. Microbiol.">
        <title>The Global Catalogue of Microorganisms (GCM) 10K type strain sequencing project: providing services to taxonomists for standard genome sequencing and annotation.</title>
        <authorList>
            <consortium name="The Broad Institute Genomics Platform"/>
            <consortium name="The Broad Institute Genome Sequencing Center for Infectious Disease"/>
            <person name="Wu L."/>
            <person name="Ma J."/>
        </authorList>
    </citation>
    <scope>NUCLEOTIDE SEQUENCE [LARGE SCALE GENOMIC DNA]</scope>
    <source>
        <strain evidence="2">CGMCC 1.15439</strain>
    </source>
</reference>
<dbReference type="EMBL" id="BMJA01000003">
    <property type="protein sequence ID" value="GGA43780.1"/>
    <property type="molecule type" value="Genomic_DNA"/>
</dbReference>
<dbReference type="Proteomes" id="UP000620046">
    <property type="component" value="Unassembled WGS sequence"/>
</dbReference>
<dbReference type="RefSeq" id="WP_229720944.1">
    <property type="nucleotide sequence ID" value="NZ_BMJA01000003.1"/>
</dbReference>
<protein>
    <submittedName>
        <fullName evidence="1">Uncharacterized protein</fullName>
    </submittedName>
</protein>
<evidence type="ECO:0000313" key="2">
    <source>
        <dbReference type="Proteomes" id="UP000620046"/>
    </source>
</evidence>
<keyword evidence="2" id="KW-1185">Reference proteome</keyword>
<comment type="caution">
    <text evidence="1">The sequence shown here is derived from an EMBL/GenBank/DDBJ whole genome shotgun (WGS) entry which is preliminary data.</text>
</comment>